<dbReference type="InterPro" id="IPR051449">
    <property type="entry name" value="ABC-2_transporter_component"/>
</dbReference>
<dbReference type="InterPro" id="IPR055396">
    <property type="entry name" value="DUF7088"/>
</dbReference>
<accession>A0ABM7WCD2</accession>
<dbReference type="EMBL" id="AP025516">
    <property type="protein sequence ID" value="BDD88658.1"/>
    <property type="molecule type" value="Genomic_DNA"/>
</dbReference>
<evidence type="ECO:0000256" key="6">
    <source>
        <dbReference type="SAM" id="MobiDB-lite"/>
    </source>
</evidence>
<dbReference type="InterPro" id="IPR019196">
    <property type="entry name" value="ABC_transp_unknown"/>
</dbReference>
<keyword evidence="11" id="KW-1185">Reference proteome</keyword>
<evidence type="ECO:0000256" key="2">
    <source>
        <dbReference type="ARBA" id="ARBA00022475"/>
    </source>
</evidence>
<evidence type="ECO:0000256" key="3">
    <source>
        <dbReference type="ARBA" id="ARBA00022692"/>
    </source>
</evidence>
<feature type="transmembrane region" description="Helical" evidence="7">
    <location>
        <begin position="929"/>
        <end position="948"/>
    </location>
</feature>
<keyword evidence="3 7" id="KW-0812">Transmembrane</keyword>
<feature type="domain" description="ABC-type uncharacterised transport system" evidence="8">
    <location>
        <begin position="594"/>
        <end position="877"/>
    </location>
</feature>
<keyword evidence="2" id="KW-1003">Cell membrane</keyword>
<feature type="transmembrane region" description="Helical" evidence="7">
    <location>
        <begin position="90"/>
        <end position="113"/>
    </location>
</feature>
<dbReference type="Pfam" id="PF09822">
    <property type="entry name" value="ABC_transp_aux"/>
    <property type="match status" value="1"/>
</dbReference>
<dbReference type="PANTHER" id="PTHR30294:SF29">
    <property type="entry name" value="MULTIDRUG ABC TRANSPORTER PERMEASE YBHS-RELATED"/>
    <property type="match status" value="1"/>
</dbReference>
<feature type="compositionally biased region" description="Acidic residues" evidence="6">
    <location>
        <begin position="830"/>
        <end position="841"/>
    </location>
</feature>
<feature type="transmembrane region" description="Helical" evidence="7">
    <location>
        <begin position="216"/>
        <end position="234"/>
    </location>
</feature>
<gene>
    <name evidence="10" type="ORF">DPPLL_30230</name>
</gene>
<proteinExistence type="predicted"/>
<reference evidence="10 11" key="1">
    <citation type="submission" date="2022-01" db="EMBL/GenBank/DDBJ databases">
        <title>Desulfofustis limnae sp. nov., a novel mesophilic sulfate-reducing bacterium isolated from marsh soil.</title>
        <authorList>
            <person name="Watanabe M."/>
            <person name="Takahashi A."/>
            <person name="Kojima H."/>
            <person name="Fukui M."/>
        </authorList>
    </citation>
    <scope>NUCLEOTIDE SEQUENCE [LARGE SCALE GENOMIC DNA]</scope>
    <source>
        <strain evidence="10 11">PPLL</strain>
    </source>
</reference>
<name>A0ABM7WCD2_9BACT</name>
<dbReference type="PANTHER" id="PTHR30294">
    <property type="entry name" value="MEMBRANE COMPONENT OF ABC TRANSPORTER YHHJ-RELATED"/>
    <property type="match status" value="1"/>
</dbReference>
<evidence type="ECO:0000256" key="4">
    <source>
        <dbReference type="ARBA" id="ARBA00022989"/>
    </source>
</evidence>
<evidence type="ECO:0000256" key="5">
    <source>
        <dbReference type="ARBA" id="ARBA00023136"/>
    </source>
</evidence>
<evidence type="ECO:0008006" key="12">
    <source>
        <dbReference type="Google" id="ProtNLM"/>
    </source>
</evidence>
<feature type="transmembrane region" description="Helical" evidence="7">
    <location>
        <begin position="255"/>
        <end position="275"/>
    </location>
</feature>
<feature type="domain" description="DUF7088" evidence="9">
    <location>
        <begin position="283"/>
        <end position="385"/>
    </location>
</feature>
<dbReference type="RefSeq" id="WP_284151998.1">
    <property type="nucleotide sequence ID" value="NZ_AP025516.1"/>
</dbReference>
<feature type="transmembrane region" description="Helical" evidence="7">
    <location>
        <begin position="133"/>
        <end position="154"/>
    </location>
</feature>
<feature type="transmembrane region" description="Helical" evidence="7">
    <location>
        <begin position="161"/>
        <end position="186"/>
    </location>
</feature>
<feature type="domain" description="DUF7088" evidence="9">
    <location>
        <begin position="438"/>
        <end position="513"/>
    </location>
</feature>
<evidence type="ECO:0000259" key="8">
    <source>
        <dbReference type="Pfam" id="PF09822"/>
    </source>
</evidence>
<organism evidence="10 11">
    <name type="scientific">Desulfofustis limnaeus</name>
    <dbReference type="NCBI Taxonomy" id="2740163"/>
    <lineage>
        <taxon>Bacteria</taxon>
        <taxon>Pseudomonadati</taxon>
        <taxon>Thermodesulfobacteriota</taxon>
        <taxon>Desulfobulbia</taxon>
        <taxon>Desulfobulbales</taxon>
        <taxon>Desulfocapsaceae</taxon>
        <taxon>Desulfofustis</taxon>
    </lineage>
</organism>
<evidence type="ECO:0000313" key="11">
    <source>
        <dbReference type="Proteomes" id="UP000830055"/>
    </source>
</evidence>
<keyword evidence="4 7" id="KW-1133">Transmembrane helix</keyword>
<evidence type="ECO:0000256" key="7">
    <source>
        <dbReference type="SAM" id="Phobius"/>
    </source>
</evidence>
<evidence type="ECO:0000256" key="1">
    <source>
        <dbReference type="ARBA" id="ARBA00004651"/>
    </source>
</evidence>
<keyword evidence="5 7" id="KW-0472">Membrane</keyword>
<dbReference type="Proteomes" id="UP000830055">
    <property type="component" value="Chromosome"/>
</dbReference>
<evidence type="ECO:0000313" key="10">
    <source>
        <dbReference type="EMBL" id="BDD88658.1"/>
    </source>
</evidence>
<feature type="transmembrane region" description="Helical" evidence="7">
    <location>
        <begin position="12"/>
        <end position="38"/>
    </location>
</feature>
<protein>
    <recommendedName>
        <fullName evidence="12">ABC transporter permease</fullName>
    </recommendedName>
</protein>
<comment type="subcellular location">
    <subcellularLocation>
        <location evidence="1">Cell membrane</location>
        <topology evidence="1">Multi-pass membrane protein</topology>
    </subcellularLocation>
</comment>
<feature type="region of interest" description="Disordered" evidence="6">
    <location>
        <begin position="818"/>
        <end position="847"/>
    </location>
</feature>
<evidence type="ECO:0000259" key="9">
    <source>
        <dbReference type="Pfam" id="PF23357"/>
    </source>
</evidence>
<feature type="transmembrane region" description="Helical" evidence="7">
    <location>
        <begin position="50"/>
        <end position="69"/>
    </location>
</feature>
<dbReference type="Pfam" id="PF23357">
    <property type="entry name" value="DUF7088"/>
    <property type="match status" value="2"/>
</dbReference>
<dbReference type="Pfam" id="PF12679">
    <property type="entry name" value="ABC2_membrane_2"/>
    <property type="match status" value="1"/>
</dbReference>
<sequence length="971" mass="108221">MNTIARIVCKEFAAFFSSPAAFIFLGTFLAVNLFIFFWVETFFSTNIAEVRALFIWMPILLILLTAAITMRSWSEERRAGTIEFLLTAPVSPLALVLGKFIACLGLVGVALTLTLPLPVTVSLLGPLDWGPVIGGYLATLFLAAAYISIGLFVSVKSENQLVSLITTTIVCTLFYLIGSDLLVAFFGNRVTELLQLFGSGSRFQSITRGVIDLRDLYYYLSIMGVFLTLNVYGLEKLRWADNPDNRRHRAWRAAAGLLMANAVAANLWLAPIGVLRTDLTEGSIYSISETTRNYLRQLKEPLLIRGYFSPQTHPLLAPLVPRLRDLLEEYAIAGGNRVRVEFIDPLENPELEQEAGQRYGIRPVPFQTASKYQSAVTNSYFHLLIQYGDQFEILSFRDLIDVKVRGEEHIDVDLGNPEYDITRTIKKVLYNYQGGGDLFTAVDQDLHFTGYLSLDTMLPEELVRLKAELYGLLDDLQAKSRGRLQVTVVDPDAEGGTVARQIEEQYGFRPMALGLFDPRSFWFYLTLSSGDQTVEIPLPDDLSRDGLKRSIDAGVKRFASGLTKTIALHAPSLPPEMMQFGMTGGSRQFVLLKNMLTEQHRIVETDLQKGQVPAEADLLLVSAPDSLNEKQIFAVDQFLMKGGTVIVADSPYNVLLEGSLAAESHASGLNTWLAFHGIGVGDSMVLDPQNSSFPVPVERNVGGFTIQETRLVNYPYFVDIRPDGMNQDSGITSGLNQVTMNWASPISIDQEKNRARTVTRLLESSPQSWTAPGTMIQPNYRTYPDLGFKPGDEHGRELLAVAIEGTFSSYFVGKPSPLLDQQEQRLDDPSGTDESMDDAEPENQPPVIARQIDKSPETARIILFASRNFLDDTILGIGTSMMGTGYFSPLQLVANSVDWSLEDRGLLEIRGRSQFARSLLPLTRDTQLFWEYLNYGLAFAGLLVVWLLRSYFTRHRRAAYLQILQQSNGRV</sequence>